<evidence type="ECO:0000313" key="3">
    <source>
        <dbReference type="Proteomes" id="UP000051576"/>
    </source>
</evidence>
<feature type="transmembrane region" description="Helical" evidence="1">
    <location>
        <begin position="327"/>
        <end position="345"/>
    </location>
</feature>
<keyword evidence="1" id="KW-0812">Transmembrane</keyword>
<accession>A0A0R2CD83</accession>
<sequence>MKTKISNFFKLNYAFILSFFIPLFLMSCYFISRQMYPFGSNSLLTVDLGQQYVDFFAFFRNTLLHHPSSFFYSFSKALGGEMLGEWAYYLLSPFNLLLLLFPAKNIDAAIFLITILKYGSTGLSFAWFIKKTQMLTDLKVIMLSVSYALMGWFVSYQLNLLWLDAAILLPLVCYFLNRLLLDQKQRLGFSIVLALTLIINYYMAYMICIFLALYFFWLSVSNWTDFKSFVSRLLKFISASILAAGLAAVIILPTFYSLLKSKGQYTQQVIHFKFEYFPFKMLAKLVIGTFNFQQMPSGLPNIFLGSLGLIGFIAYFGVKQIAGREKVAALLISAFLFLSLCFEPLDLFWHGMQFPVWYPYRFSFIVTFWMLLLAGRALTKLTWPCWGPASSSLIIYAAILGYTYLNRHQFSFVTTKNLWLSCFFATIIWLLLFIHWHSVNFIKWLLLLAAVVAEVTINAYFSLNNLSYLSQKEYQQPTNSLAADAKKLKQLDHGFYRTGQVYSRTKNDGIAHDLYAGSYFSSAMEKSIPDFYGQLGDPDGDNYVTYSNGTLISDALLGMKYFIAPKQLGQTNNGQPLNQLTEKPDLKTYQKVGSTKLTEIYRNSNSLPFAYLANQQLLQFKNYYDDPINFQTQWLAQATGHLSDQYFVPQNFNEVVFQNVNQQLKLTDAVFKRKNLGKVSQIIFKFTPTTNDSYYLTLGASLDSDNATFYLNNQPLSQYETFRHTVVVNLANHAKGQEIVLTVKFKKPSLWLNHFVLYRMKNQLVEKRIRQLKSQQPQVKKLSERSLTINFKSTKQKQLVATTIPYAQGWQAKINGQKTSLKKIQGMFIGIMTHGKGRQRITLIYQPPYLMLGLIITLISLGCCLIVTWLWQPVKRRNR</sequence>
<evidence type="ECO:0008006" key="4">
    <source>
        <dbReference type="Google" id="ProtNLM"/>
    </source>
</evidence>
<keyword evidence="1" id="KW-0472">Membrane</keyword>
<dbReference type="RefSeq" id="WP_010580769.1">
    <property type="nucleotide sequence ID" value="NZ_AHYZ01000114.1"/>
</dbReference>
<organism evidence="2 3">
    <name type="scientific">Liquorilactobacillus vini DSM 20605</name>
    <dbReference type="NCBI Taxonomy" id="1133569"/>
    <lineage>
        <taxon>Bacteria</taxon>
        <taxon>Bacillati</taxon>
        <taxon>Bacillota</taxon>
        <taxon>Bacilli</taxon>
        <taxon>Lactobacillales</taxon>
        <taxon>Lactobacillaceae</taxon>
        <taxon>Liquorilactobacillus</taxon>
    </lineage>
</organism>
<dbReference type="AlphaFoldDB" id="A0A0R2CD83"/>
<feature type="transmembrane region" description="Helical" evidence="1">
    <location>
        <begin position="849"/>
        <end position="871"/>
    </location>
</feature>
<dbReference type="PANTHER" id="PTHR38454:SF1">
    <property type="entry name" value="INTEGRAL MEMBRANE PROTEIN"/>
    <property type="match status" value="1"/>
</dbReference>
<feature type="transmembrane region" description="Helical" evidence="1">
    <location>
        <begin position="189"/>
        <end position="216"/>
    </location>
</feature>
<feature type="transmembrane region" description="Helical" evidence="1">
    <location>
        <begin position="386"/>
        <end position="405"/>
    </location>
</feature>
<dbReference type="Pfam" id="PF09586">
    <property type="entry name" value="YfhO"/>
    <property type="match status" value="1"/>
</dbReference>
<dbReference type="PATRIC" id="fig|1133569.4.peg.2301"/>
<protein>
    <recommendedName>
        <fullName evidence="4">Integral membrane protein</fullName>
    </recommendedName>
</protein>
<feature type="transmembrane region" description="Helical" evidence="1">
    <location>
        <begin position="299"/>
        <end position="318"/>
    </location>
</feature>
<dbReference type="OrthoDB" id="9815466at2"/>
<feature type="transmembrane region" description="Helical" evidence="1">
    <location>
        <begin position="160"/>
        <end position="177"/>
    </location>
</feature>
<feature type="transmembrane region" description="Helical" evidence="1">
    <location>
        <begin position="236"/>
        <end position="256"/>
    </location>
</feature>
<feature type="transmembrane region" description="Helical" evidence="1">
    <location>
        <begin position="86"/>
        <end position="103"/>
    </location>
</feature>
<dbReference type="PROSITE" id="PS51257">
    <property type="entry name" value="PROKAR_LIPOPROTEIN"/>
    <property type="match status" value="1"/>
</dbReference>
<dbReference type="EMBL" id="AYYX01000009">
    <property type="protein sequence ID" value="KRM89248.1"/>
    <property type="molecule type" value="Genomic_DNA"/>
</dbReference>
<feature type="transmembrane region" description="Helical" evidence="1">
    <location>
        <begin position="357"/>
        <end position="374"/>
    </location>
</feature>
<dbReference type="Proteomes" id="UP000051576">
    <property type="component" value="Unassembled WGS sequence"/>
</dbReference>
<feature type="transmembrane region" description="Helical" evidence="1">
    <location>
        <begin position="109"/>
        <end position="129"/>
    </location>
</feature>
<gene>
    <name evidence="2" type="ORF">FD21_GL002136</name>
</gene>
<evidence type="ECO:0000313" key="2">
    <source>
        <dbReference type="EMBL" id="KRM89248.1"/>
    </source>
</evidence>
<evidence type="ECO:0000256" key="1">
    <source>
        <dbReference type="SAM" id="Phobius"/>
    </source>
</evidence>
<dbReference type="eggNOG" id="COG4485">
    <property type="taxonomic scope" value="Bacteria"/>
</dbReference>
<proteinExistence type="predicted"/>
<feature type="transmembrane region" description="Helical" evidence="1">
    <location>
        <begin position="12"/>
        <end position="32"/>
    </location>
</feature>
<dbReference type="PANTHER" id="PTHR38454">
    <property type="entry name" value="INTEGRAL MEMBRANE PROTEIN-RELATED"/>
    <property type="match status" value="1"/>
</dbReference>
<reference evidence="2 3" key="1">
    <citation type="journal article" date="2015" name="Genome Announc.">
        <title>Expanding the biotechnology potential of lactobacilli through comparative genomics of 213 strains and associated genera.</title>
        <authorList>
            <person name="Sun Z."/>
            <person name="Harris H.M."/>
            <person name="McCann A."/>
            <person name="Guo C."/>
            <person name="Argimon S."/>
            <person name="Zhang W."/>
            <person name="Yang X."/>
            <person name="Jeffery I.B."/>
            <person name="Cooney J.C."/>
            <person name="Kagawa T.F."/>
            <person name="Liu W."/>
            <person name="Song Y."/>
            <person name="Salvetti E."/>
            <person name="Wrobel A."/>
            <person name="Rasinkangas P."/>
            <person name="Parkhill J."/>
            <person name="Rea M.C."/>
            <person name="O'Sullivan O."/>
            <person name="Ritari J."/>
            <person name="Douillard F.P."/>
            <person name="Paul Ross R."/>
            <person name="Yang R."/>
            <person name="Briner A.E."/>
            <person name="Felis G.E."/>
            <person name="de Vos W.M."/>
            <person name="Barrangou R."/>
            <person name="Klaenhammer T.R."/>
            <person name="Caufield P.W."/>
            <person name="Cui Y."/>
            <person name="Zhang H."/>
            <person name="O'Toole P.W."/>
        </authorList>
    </citation>
    <scope>NUCLEOTIDE SEQUENCE [LARGE SCALE GENOMIC DNA]</scope>
    <source>
        <strain evidence="2 3">DSM 20605</strain>
    </source>
</reference>
<dbReference type="STRING" id="1133569.FD21_GL002136"/>
<keyword evidence="1" id="KW-1133">Transmembrane helix</keyword>
<dbReference type="InterPro" id="IPR018580">
    <property type="entry name" value="Uncharacterised_YfhO"/>
</dbReference>
<name>A0A0R2CD83_9LACO</name>
<keyword evidence="3" id="KW-1185">Reference proteome</keyword>
<feature type="transmembrane region" description="Helical" evidence="1">
    <location>
        <begin position="417"/>
        <end position="434"/>
    </location>
</feature>
<comment type="caution">
    <text evidence="2">The sequence shown here is derived from an EMBL/GenBank/DDBJ whole genome shotgun (WGS) entry which is preliminary data.</text>
</comment>